<evidence type="ECO:0000256" key="5">
    <source>
        <dbReference type="ARBA" id="ARBA00020164"/>
    </source>
</evidence>
<comment type="similarity">
    <text evidence="3">Belongs to the alpha-acetolactate decarboxylase family.</text>
</comment>
<evidence type="ECO:0000256" key="1">
    <source>
        <dbReference type="ARBA" id="ARBA00001784"/>
    </source>
</evidence>
<evidence type="ECO:0000256" key="8">
    <source>
        <dbReference type="ARBA" id="ARBA00023239"/>
    </source>
</evidence>
<accession>A0AAD4GTL5</accession>
<dbReference type="SUPFAM" id="SSF117856">
    <property type="entry name" value="AF0104/ALDC/Ptd012-like"/>
    <property type="match status" value="1"/>
</dbReference>
<comment type="caution">
    <text evidence="9">The sequence shown here is derived from an EMBL/GenBank/DDBJ whole genome shotgun (WGS) entry which is preliminary data.</text>
</comment>
<keyword evidence="7" id="KW-0005">Acetoin biosynthesis</keyword>
<evidence type="ECO:0000256" key="7">
    <source>
        <dbReference type="ARBA" id="ARBA00023061"/>
    </source>
</evidence>
<reference evidence="9" key="2">
    <citation type="submission" date="2020-02" db="EMBL/GenBank/DDBJ databases">
        <authorList>
            <person name="Gilchrist C.L.M."/>
            <person name="Chooi Y.-H."/>
        </authorList>
    </citation>
    <scope>NUCLEOTIDE SEQUENCE</scope>
    <source>
        <strain evidence="9">MST-FP2251</strain>
    </source>
</reference>
<organism evidence="9 10">
    <name type="scientific">Aspergillus nanangensis</name>
    <dbReference type="NCBI Taxonomy" id="2582783"/>
    <lineage>
        <taxon>Eukaryota</taxon>
        <taxon>Fungi</taxon>
        <taxon>Dikarya</taxon>
        <taxon>Ascomycota</taxon>
        <taxon>Pezizomycotina</taxon>
        <taxon>Eurotiomycetes</taxon>
        <taxon>Eurotiomycetidae</taxon>
        <taxon>Eurotiales</taxon>
        <taxon>Aspergillaceae</taxon>
        <taxon>Aspergillus</taxon>
        <taxon>Aspergillus subgen. Circumdati</taxon>
    </lineage>
</organism>
<sequence length="245" mass="26721">MSNQIYQYSILGALMHGICHDGTPVQQILRHGDHGIGTIRGMDGEVIIVDGEAYHFPPDGPLREIEDTDTIPFIMMTQFKPTLSKSVSSLSMGTGLSPSLPLLDALSPLLPAQQNRFLSIRIDANFLYIKFRVIPAQTKSRESLADLAKRQAIKERSDLPGVLFGFWSPAHSSGFSVAGFHLHFISSDRTCGGHVMGFEARDVQLRAAGIGNYHVELPASAEFNDVCMGRAMEKDLHAAEGNPGC</sequence>
<name>A0AAD4GTL5_ASPNN</name>
<evidence type="ECO:0000256" key="3">
    <source>
        <dbReference type="ARBA" id="ARBA00007106"/>
    </source>
</evidence>
<evidence type="ECO:0000313" key="10">
    <source>
        <dbReference type="Proteomes" id="UP001194746"/>
    </source>
</evidence>
<comment type="pathway">
    <text evidence="2">Polyol metabolism; (R,R)-butane-2,3-diol biosynthesis; (R,R)-butane-2,3-diol from pyruvate: step 2/3.</text>
</comment>
<dbReference type="PANTHER" id="PTHR35524">
    <property type="entry name" value="ALPHA-ACETOLACTATE DECARBOXYLASE"/>
    <property type="match status" value="1"/>
</dbReference>
<dbReference type="Gene3D" id="3.30.1330.80">
    <property type="entry name" value="Hypothetical protein, similar to alpha- acetolactate decarboxylase, domain 2"/>
    <property type="match status" value="2"/>
</dbReference>
<evidence type="ECO:0000313" key="9">
    <source>
        <dbReference type="EMBL" id="KAF9888822.1"/>
    </source>
</evidence>
<keyword evidence="6" id="KW-0210">Decarboxylase</keyword>
<proteinExistence type="inferred from homology"/>
<evidence type="ECO:0000256" key="4">
    <source>
        <dbReference type="ARBA" id="ARBA00013204"/>
    </source>
</evidence>
<dbReference type="GO" id="GO:0047605">
    <property type="term" value="F:acetolactate decarboxylase activity"/>
    <property type="evidence" value="ECO:0007669"/>
    <property type="project" value="UniProtKB-EC"/>
</dbReference>
<evidence type="ECO:0000256" key="2">
    <source>
        <dbReference type="ARBA" id="ARBA00005170"/>
    </source>
</evidence>
<keyword evidence="8" id="KW-0456">Lyase</keyword>
<dbReference type="EMBL" id="VCAU01000042">
    <property type="protein sequence ID" value="KAF9888822.1"/>
    <property type="molecule type" value="Genomic_DNA"/>
</dbReference>
<dbReference type="EC" id="4.1.1.5" evidence="4"/>
<reference evidence="9" key="1">
    <citation type="journal article" date="2019" name="Beilstein J. Org. Chem.">
        <title>Nanangenines: drimane sesquiterpenoids as the dominant metabolite cohort of a novel Australian fungus, Aspergillus nanangensis.</title>
        <authorList>
            <person name="Lacey H.J."/>
            <person name="Gilchrist C.L.M."/>
            <person name="Crombie A."/>
            <person name="Kalaitzis J.A."/>
            <person name="Vuong D."/>
            <person name="Rutledge P.J."/>
            <person name="Turner P."/>
            <person name="Pitt J.I."/>
            <person name="Lacey E."/>
            <person name="Chooi Y.H."/>
            <person name="Piggott A.M."/>
        </authorList>
    </citation>
    <scope>NUCLEOTIDE SEQUENCE</scope>
    <source>
        <strain evidence="9">MST-FP2251</strain>
    </source>
</reference>
<dbReference type="Proteomes" id="UP001194746">
    <property type="component" value="Unassembled WGS sequence"/>
</dbReference>
<dbReference type="InterPro" id="IPR005128">
    <property type="entry name" value="Acetolactate_a_deCO2ase"/>
</dbReference>
<comment type="catalytic activity">
    <reaction evidence="1">
        <text>(2S)-2-acetolactate + H(+) = (R)-acetoin + CO2</text>
        <dbReference type="Rhea" id="RHEA:21580"/>
        <dbReference type="ChEBI" id="CHEBI:15378"/>
        <dbReference type="ChEBI" id="CHEBI:15686"/>
        <dbReference type="ChEBI" id="CHEBI:16526"/>
        <dbReference type="ChEBI" id="CHEBI:58476"/>
        <dbReference type="EC" id="4.1.1.5"/>
    </reaction>
</comment>
<dbReference type="PIRSF" id="PIRSF001332">
    <property type="entry name" value="Acetolac_decarb"/>
    <property type="match status" value="1"/>
</dbReference>
<gene>
    <name evidence="9" type="ORF">FE257_008191</name>
</gene>
<dbReference type="GO" id="GO:0045151">
    <property type="term" value="P:acetoin biosynthetic process"/>
    <property type="evidence" value="ECO:0007669"/>
    <property type="project" value="UniProtKB-KW"/>
</dbReference>
<dbReference type="Pfam" id="PF03306">
    <property type="entry name" value="AAL_decarboxy"/>
    <property type="match status" value="1"/>
</dbReference>
<dbReference type="PANTHER" id="PTHR35524:SF1">
    <property type="entry name" value="ALPHA-ACETOLACTATE DECARBOXYLASE"/>
    <property type="match status" value="1"/>
</dbReference>
<keyword evidence="10" id="KW-1185">Reference proteome</keyword>
<dbReference type="CDD" id="cd17299">
    <property type="entry name" value="acetolactate_decarboxylase"/>
    <property type="match status" value="1"/>
</dbReference>
<dbReference type="AlphaFoldDB" id="A0AAD4GTL5"/>
<protein>
    <recommendedName>
        <fullName evidence="5">Alpha-acetolactate decarboxylase</fullName>
        <ecNumber evidence="4">4.1.1.5</ecNumber>
    </recommendedName>
</protein>
<evidence type="ECO:0000256" key="6">
    <source>
        <dbReference type="ARBA" id="ARBA00022793"/>
    </source>
</evidence>